<feature type="region of interest" description="Disordered" evidence="1">
    <location>
        <begin position="308"/>
        <end position="338"/>
    </location>
</feature>
<dbReference type="OrthoDB" id="5591762at2759"/>
<dbReference type="GeneID" id="42004639"/>
<evidence type="ECO:0000313" key="3">
    <source>
        <dbReference type="Proteomes" id="UP000319731"/>
    </source>
</evidence>
<reference evidence="2 3" key="1">
    <citation type="journal article" date="2019" name="Sci. Rep.">
        <title>Comparative genomics of chytrid fungi reveal insights into the obligate biotrophic and pathogenic lifestyle of Synchytrium endobioticum.</title>
        <authorList>
            <person name="van de Vossenberg B.T.L.H."/>
            <person name="Warris S."/>
            <person name="Nguyen H.D.T."/>
            <person name="van Gent-Pelzer M.P.E."/>
            <person name="Joly D.L."/>
            <person name="van de Geest H.C."/>
            <person name="Bonants P.J.M."/>
            <person name="Smith D.S."/>
            <person name="Levesque C.A."/>
            <person name="van der Lee T.A.J."/>
        </authorList>
    </citation>
    <scope>NUCLEOTIDE SEQUENCE [LARGE SCALE GENOMIC DNA]</scope>
    <source>
        <strain evidence="2 3">JEL517</strain>
    </source>
</reference>
<proteinExistence type="predicted"/>
<evidence type="ECO:0000313" key="2">
    <source>
        <dbReference type="EMBL" id="TPX33776.1"/>
    </source>
</evidence>
<keyword evidence="3" id="KW-1185">Reference proteome</keyword>
<accession>A0A507C705</accession>
<sequence length="413" mass="46433">MNETIFWQSDLLPSLNDVMSTHCDSIFDPILDTLIDTTESSSASFVDHVPSLWSPTSKLDPVVTSSTSVQGINEALPPAPTMTEAPNSLPDNDVFGFRNFSDTFDFVSACDLARAAAKLDEPEKKTAQDKIQQSLDVLMQFSLESSPDVNQVSAFGVVSICVGFTVLGQGRLQVEDDLVCWEGILHDLVSNIQPKDVCLKIPLDILSNIRSKTLPDEDPMLLLTLNDSLFMQFCFESDTSAHECTELLQRMARGKAPIRDGPGGLTSHVLPAEPRPRLTHSQTPRHKTNTTFDHLKITRTTIKSKSYMSLPLYDPKNNIDDDSDERDQDDDFEEKEEYRKRVHEAALIRDGIIKAAQEEFESKKHQIRQEIDLRIKERKLNNDRTQPKLQTTDENCARRVAVDLRHQNVHGTG</sequence>
<gene>
    <name evidence="2" type="ORF">SmJEL517_g03414</name>
</gene>
<feature type="compositionally biased region" description="Acidic residues" evidence="1">
    <location>
        <begin position="320"/>
        <end position="335"/>
    </location>
</feature>
<name>A0A507C705_9FUNG</name>
<dbReference type="RefSeq" id="XP_031024693.1">
    <property type="nucleotide sequence ID" value="XM_031169342.1"/>
</dbReference>
<dbReference type="Proteomes" id="UP000319731">
    <property type="component" value="Unassembled WGS sequence"/>
</dbReference>
<dbReference type="AlphaFoldDB" id="A0A507C705"/>
<organism evidence="2 3">
    <name type="scientific">Synchytrium microbalum</name>
    <dbReference type="NCBI Taxonomy" id="1806994"/>
    <lineage>
        <taxon>Eukaryota</taxon>
        <taxon>Fungi</taxon>
        <taxon>Fungi incertae sedis</taxon>
        <taxon>Chytridiomycota</taxon>
        <taxon>Chytridiomycota incertae sedis</taxon>
        <taxon>Chytridiomycetes</taxon>
        <taxon>Synchytriales</taxon>
        <taxon>Synchytriaceae</taxon>
        <taxon>Synchytrium</taxon>
    </lineage>
</organism>
<protein>
    <submittedName>
        <fullName evidence="2">Uncharacterized protein</fullName>
    </submittedName>
</protein>
<evidence type="ECO:0000256" key="1">
    <source>
        <dbReference type="SAM" id="MobiDB-lite"/>
    </source>
</evidence>
<dbReference type="EMBL" id="QEAO01000018">
    <property type="protein sequence ID" value="TPX33776.1"/>
    <property type="molecule type" value="Genomic_DNA"/>
</dbReference>
<comment type="caution">
    <text evidence="2">The sequence shown here is derived from an EMBL/GenBank/DDBJ whole genome shotgun (WGS) entry which is preliminary data.</text>
</comment>
<feature type="region of interest" description="Disordered" evidence="1">
    <location>
        <begin position="265"/>
        <end position="287"/>
    </location>
</feature>